<dbReference type="PANTHER" id="PTHR45528">
    <property type="entry name" value="SENSOR HISTIDINE KINASE CPXA"/>
    <property type="match status" value="1"/>
</dbReference>
<dbReference type="Gene3D" id="3.30.565.10">
    <property type="entry name" value="Histidine kinase-like ATPase, C-terminal domain"/>
    <property type="match status" value="1"/>
</dbReference>
<dbReference type="SUPFAM" id="SSF158472">
    <property type="entry name" value="HAMP domain-like"/>
    <property type="match status" value="1"/>
</dbReference>
<organism evidence="17 18">
    <name type="scientific">Virgibacillus alimentarius</name>
    <dbReference type="NCBI Taxonomy" id="698769"/>
    <lineage>
        <taxon>Bacteria</taxon>
        <taxon>Bacillati</taxon>
        <taxon>Bacillota</taxon>
        <taxon>Bacilli</taxon>
        <taxon>Bacillales</taxon>
        <taxon>Bacillaceae</taxon>
        <taxon>Virgibacillus</taxon>
    </lineage>
</organism>
<dbReference type="PROSITE" id="PS50109">
    <property type="entry name" value="HIS_KIN"/>
    <property type="match status" value="1"/>
</dbReference>
<reference evidence="17 18" key="1">
    <citation type="submission" date="2021-03" db="EMBL/GenBank/DDBJ databases">
        <title>Genomic Encyclopedia of Type Strains, Phase IV (KMG-IV): sequencing the most valuable type-strain genomes for metagenomic binning, comparative biology and taxonomic classification.</title>
        <authorList>
            <person name="Goeker M."/>
        </authorList>
    </citation>
    <scope>NUCLEOTIDE SEQUENCE [LARGE SCALE GENOMIC DNA]</scope>
    <source>
        <strain evidence="17 18">DSM 25790</strain>
    </source>
</reference>
<evidence type="ECO:0000256" key="6">
    <source>
        <dbReference type="ARBA" id="ARBA00022679"/>
    </source>
</evidence>
<feature type="transmembrane region" description="Helical" evidence="14">
    <location>
        <begin position="21"/>
        <end position="47"/>
    </location>
</feature>
<feature type="domain" description="Histidine kinase" evidence="15">
    <location>
        <begin position="148"/>
        <end position="363"/>
    </location>
</feature>
<comment type="caution">
    <text evidence="17">The sequence shown here is derived from an EMBL/GenBank/DDBJ whole genome shotgun (WGS) entry which is preliminary data.</text>
</comment>
<dbReference type="SMART" id="SM00387">
    <property type="entry name" value="HATPase_c"/>
    <property type="match status" value="1"/>
</dbReference>
<evidence type="ECO:0000256" key="9">
    <source>
        <dbReference type="ARBA" id="ARBA00022777"/>
    </source>
</evidence>
<evidence type="ECO:0000256" key="14">
    <source>
        <dbReference type="SAM" id="Phobius"/>
    </source>
</evidence>
<keyword evidence="8" id="KW-0547">Nucleotide-binding</keyword>
<comment type="catalytic activity">
    <reaction evidence="1">
        <text>ATP + protein L-histidine = ADP + protein N-phospho-L-histidine.</text>
        <dbReference type="EC" id="2.7.13.3"/>
    </reaction>
</comment>
<dbReference type="Proteomes" id="UP001519294">
    <property type="component" value="Unassembled WGS sequence"/>
</dbReference>
<dbReference type="InterPro" id="IPR003661">
    <property type="entry name" value="HisK_dim/P_dom"/>
</dbReference>
<evidence type="ECO:0000256" key="1">
    <source>
        <dbReference type="ARBA" id="ARBA00000085"/>
    </source>
</evidence>
<keyword evidence="11 14" id="KW-1133">Transmembrane helix</keyword>
<dbReference type="Pfam" id="PF00672">
    <property type="entry name" value="HAMP"/>
    <property type="match status" value="1"/>
</dbReference>
<evidence type="ECO:0000256" key="7">
    <source>
        <dbReference type="ARBA" id="ARBA00022692"/>
    </source>
</evidence>
<dbReference type="InterPro" id="IPR005467">
    <property type="entry name" value="His_kinase_dom"/>
</dbReference>
<protein>
    <recommendedName>
        <fullName evidence="3">histidine kinase</fullName>
        <ecNumber evidence="3">2.7.13.3</ecNumber>
    </recommendedName>
</protein>
<evidence type="ECO:0000256" key="2">
    <source>
        <dbReference type="ARBA" id="ARBA00004651"/>
    </source>
</evidence>
<dbReference type="GO" id="GO:0004673">
    <property type="term" value="F:protein histidine kinase activity"/>
    <property type="evidence" value="ECO:0007669"/>
    <property type="project" value="UniProtKB-EC"/>
</dbReference>
<dbReference type="SMART" id="SM00388">
    <property type="entry name" value="HisKA"/>
    <property type="match status" value="1"/>
</dbReference>
<dbReference type="Gene3D" id="6.10.340.10">
    <property type="match status" value="1"/>
</dbReference>
<keyword evidence="5" id="KW-0597">Phosphoprotein</keyword>
<evidence type="ECO:0000256" key="5">
    <source>
        <dbReference type="ARBA" id="ARBA00022553"/>
    </source>
</evidence>
<dbReference type="InterPro" id="IPR036097">
    <property type="entry name" value="HisK_dim/P_sf"/>
</dbReference>
<dbReference type="PRINTS" id="PR00344">
    <property type="entry name" value="BCTRLSENSOR"/>
</dbReference>
<dbReference type="Pfam" id="PF02518">
    <property type="entry name" value="HATPase_c"/>
    <property type="match status" value="1"/>
</dbReference>
<keyword evidence="4" id="KW-1003">Cell membrane</keyword>
<name>A0ABS4S6Q9_9BACI</name>
<proteinExistence type="predicted"/>
<keyword evidence="10" id="KW-0067">ATP-binding</keyword>
<dbReference type="SUPFAM" id="SSF47384">
    <property type="entry name" value="Homodimeric domain of signal transducing histidine kinase"/>
    <property type="match status" value="1"/>
</dbReference>
<evidence type="ECO:0000256" key="4">
    <source>
        <dbReference type="ARBA" id="ARBA00022475"/>
    </source>
</evidence>
<keyword evidence="12" id="KW-0902">Two-component regulatory system</keyword>
<evidence type="ECO:0000256" key="11">
    <source>
        <dbReference type="ARBA" id="ARBA00022989"/>
    </source>
</evidence>
<keyword evidence="18" id="KW-1185">Reference proteome</keyword>
<feature type="transmembrane region" description="Helical" evidence="14">
    <location>
        <begin position="67"/>
        <end position="87"/>
    </location>
</feature>
<dbReference type="SUPFAM" id="SSF55874">
    <property type="entry name" value="ATPase domain of HSP90 chaperone/DNA topoisomerase II/histidine kinase"/>
    <property type="match status" value="1"/>
</dbReference>
<dbReference type="InterPro" id="IPR003594">
    <property type="entry name" value="HATPase_dom"/>
</dbReference>
<dbReference type="InterPro" id="IPR036890">
    <property type="entry name" value="HATPase_C_sf"/>
</dbReference>
<dbReference type="Gene3D" id="1.10.287.130">
    <property type="match status" value="1"/>
</dbReference>
<dbReference type="RefSeq" id="WP_029269014.1">
    <property type="nucleotide sequence ID" value="NZ_JAGIKX010000006.1"/>
</dbReference>
<keyword evidence="13 14" id="KW-0472">Membrane</keyword>
<dbReference type="EC" id="2.7.13.3" evidence="3"/>
<dbReference type="SMART" id="SM00304">
    <property type="entry name" value="HAMP"/>
    <property type="match status" value="1"/>
</dbReference>
<dbReference type="EMBL" id="JAGIKX010000006">
    <property type="protein sequence ID" value="MBP2257162.1"/>
    <property type="molecule type" value="Genomic_DNA"/>
</dbReference>
<evidence type="ECO:0000256" key="13">
    <source>
        <dbReference type="ARBA" id="ARBA00023136"/>
    </source>
</evidence>
<gene>
    <name evidence="17" type="ORF">J2Z81_001110</name>
</gene>
<feature type="domain" description="HAMP" evidence="16">
    <location>
        <begin position="88"/>
        <end position="140"/>
    </location>
</feature>
<evidence type="ECO:0000259" key="16">
    <source>
        <dbReference type="PROSITE" id="PS50885"/>
    </source>
</evidence>
<sequence length="366" mass="41801">MSLSKKIKSIIPSGFLWRLTFLNTIVVFIATAISGWAIYNTACFLAAGVGDFNAQRQEQYNSTLLNYLWIFMIIAAIAGSLFHYFLIKRLIKPIRQLIHSTKQMKLGHFPKPIEVYKQDEIGQLVIQYNELLDQLHENERHRKKLVSDLSHEIRTPISNLNGYLLGLKDGDITGDKELYASLYQESKRLSQMIEQLEQLKEWDNLSAQSLTNKEEIEIGGLLKQCVAMFKWTLSQKNITVQVDAVPCNTFIHIEGIQQVISNLLDNAILYYEGEGPIFIKGEKRDENYLISITGPSKPIPDQEKENIFKRFYRLDSSRSRETGGSGLGLAITKKIVEKHHQGEIGVKMGSNSNTFWFLLPVDEETD</sequence>
<evidence type="ECO:0000259" key="15">
    <source>
        <dbReference type="PROSITE" id="PS50109"/>
    </source>
</evidence>
<dbReference type="CDD" id="cd06225">
    <property type="entry name" value="HAMP"/>
    <property type="match status" value="1"/>
</dbReference>
<dbReference type="Pfam" id="PF00512">
    <property type="entry name" value="HisKA"/>
    <property type="match status" value="1"/>
</dbReference>
<keyword evidence="7 14" id="KW-0812">Transmembrane</keyword>
<dbReference type="PROSITE" id="PS50885">
    <property type="entry name" value="HAMP"/>
    <property type="match status" value="1"/>
</dbReference>
<keyword evidence="6 17" id="KW-0808">Transferase</keyword>
<dbReference type="PANTHER" id="PTHR45528:SF1">
    <property type="entry name" value="SENSOR HISTIDINE KINASE CPXA"/>
    <property type="match status" value="1"/>
</dbReference>
<evidence type="ECO:0000256" key="8">
    <source>
        <dbReference type="ARBA" id="ARBA00022741"/>
    </source>
</evidence>
<accession>A0ABS4S6Q9</accession>
<comment type="subcellular location">
    <subcellularLocation>
        <location evidence="2">Cell membrane</location>
        <topology evidence="2">Multi-pass membrane protein</topology>
    </subcellularLocation>
</comment>
<evidence type="ECO:0000256" key="12">
    <source>
        <dbReference type="ARBA" id="ARBA00023012"/>
    </source>
</evidence>
<dbReference type="CDD" id="cd00082">
    <property type="entry name" value="HisKA"/>
    <property type="match status" value="1"/>
</dbReference>
<keyword evidence="9 17" id="KW-0418">Kinase</keyword>
<evidence type="ECO:0000313" key="18">
    <source>
        <dbReference type="Proteomes" id="UP001519294"/>
    </source>
</evidence>
<dbReference type="InterPro" id="IPR050398">
    <property type="entry name" value="HssS/ArlS-like"/>
</dbReference>
<evidence type="ECO:0000313" key="17">
    <source>
        <dbReference type="EMBL" id="MBP2257162.1"/>
    </source>
</evidence>
<evidence type="ECO:0000256" key="10">
    <source>
        <dbReference type="ARBA" id="ARBA00022840"/>
    </source>
</evidence>
<evidence type="ECO:0000256" key="3">
    <source>
        <dbReference type="ARBA" id="ARBA00012438"/>
    </source>
</evidence>
<dbReference type="InterPro" id="IPR004358">
    <property type="entry name" value="Sig_transdc_His_kin-like_C"/>
</dbReference>
<dbReference type="InterPro" id="IPR003660">
    <property type="entry name" value="HAMP_dom"/>
</dbReference>